<dbReference type="Proteomes" id="UP000324241">
    <property type="component" value="Unassembled WGS sequence"/>
</dbReference>
<feature type="compositionally biased region" description="Polar residues" evidence="1">
    <location>
        <begin position="154"/>
        <end position="165"/>
    </location>
</feature>
<dbReference type="AlphaFoldDB" id="A0A5M9MYU5"/>
<protein>
    <submittedName>
        <fullName evidence="2">Uncharacterized protein</fullName>
    </submittedName>
</protein>
<accession>A0A5M9MYU5</accession>
<evidence type="ECO:0000313" key="3">
    <source>
        <dbReference type="Proteomes" id="UP000324241"/>
    </source>
</evidence>
<name>A0A5M9MYU5_9EURO</name>
<feature type="region of interest" description="Disordered" evidence="1">
    <location>
        <begin position="142"/>
        <end position="165"/>
    </location>
</feature>
<gene>
    <name evidence="2" type="ORF">ATNIH1004_000024</name>
</gene>
<evidence type="ECO:0000313" key="2">
    <source>
        <dbReference type="EMBL" id="KAA8651146.1"/>
    </source>
</evidence>
<dbReference type="RefSeq" id="XP_033430507.1">
    <property type="nucleotide sequence ID" value="XM_033564750.1"/>
</dbReference>
<proteinExistence type="predicted"/>
<dbReference type="EMBL" id="QUQM01000002">
    <property type="protein sequence ID" value="KAA8651146.1"/>
    <property type="molecule type" value="Genomic_DNA"/>
</dbReference>
<organism evidence="2 3">
    <name type="scientific">Aspergillus tanneri</name>
    <dbReference type="NCBI Taxonomy" id="1220188"/>
    <lineage>
        <taxon>Eukaryota</taxon>
        <taxon>Fungi</taxon>
        <taxon>Dikarya</taxon>
        <taxon>Ascomycota</taxon>
        <taxon>Pezizomycotina</taxon>
        <taxon>Eurotiomycetes</taxon>
        <taxon>Eurotiomycetidae</taxon>
        <taxon>Eurotiales</taxon>
        <taxon>Aspergillaceae</taxon>
        <taxon>Aspergillus</taxon>
        <taxon>Aspergillus subgen. Circumdati</taxon>
    </lineage>
</organism>
<dbReference type="GeneID" id="54322726"/>
<comment type="caution">
    <text evidence="2">The sequence shown here is derived from an EMBL/GenBank/DDBJ whole genome shotgun (WGS) entry which is preliminary data.</text>
</comment>
<sequence length="165" mass="18422">MPLLSSWHQVERIRVDAVANMAMKSNKTQSHESAAPLWREEDAICVSSVLRLSESWNQWHQLTLLVRPKIPNVSHARCSRVYSPSLLRQGSRTPISKRPMAILFLIVAVRKGVATHFDIRTACTTMSWIPLGHSVRRTSTTTLATCSGKRSKRMPSSPSGRSGCT</sequence>
<evidence type="ECO:0000256" key="1">
    <source>
        <dbReference type="SAM" id="MobiDB-lite"/>
    </source>
</evidence>
<reference evidence="2 3" key="1">
    <citation type="submission" date="2019-08" db="EMBL/GenBank/DDBJ databases">
        <title>The genome sequence of a newly discovered highly antifungal drug resistant Aspergillus species, Aspergillus tanneri NIH 1004.</title>
        <authorList>
            <person name="Mounaud S."/>
            <person name="Singh I."/>
            <person name="Joardar V."/>
            <person name="Pakala S."/>
            <person name="Pakala S."/>
            <person name="Venepally P."/>
            <person name="Chung J.K."/>
            <person name="Losada L."/>
            <person name="Nierman W.C."/>
        </authorList>
    </citation>
    <scope>NUCLEOTIDE SEQUENCE [LARGE SCALE GENOMIC DNA]</scope>
    <source>
        <strain evidence="2 3">NIH1004</strain>
    </source>
</reference>